<evidence type="ECO:0000313" key="2">
    <source>
        <dbReference type="Proteomes" id="UP001152888"/>
    </source>
</evidence>
<dbReference type="OrthoDB" id="6616165at2759"/>
<dbReference type="EMBL" id="CAKOFQ010006961">
    <property type="protein sequence ID" value="CAH1984721.1"/>
    <property type="molecule type" value="Genomic_DNA"/>
</dbReference>
<name>A0A9P0PKS8_ACAOB</name>
<sequence length="104" mass="12522">MLVPMLQKLNDEQKHYAKIEILNVMKYTRNYYALPVVHYPDMIRRASYQPPTNHFAATRTFTNRFAAIKTSTNHRFAEFRMFYEELLFAIFRLFTISHGRLLLM</sequence>
<reference evidence="1" key="1">
    <citation type="submission" date="2022-03" db="EMBL/GenBank/DDBJ databases">
        <authorList>
            <person name="Sayadi A."/>
        </authorList>
    </citation>
    <scope>NUCLEOTIDE SEQUENCE</scope>
</reference>
<keyword evidence="2" id="KW-1185">Reference proteome</keyword>
<comment type="caution">
    <text evidence="1">The sequence shown here is derived from an EMBL/GenBank/DDBJ whole genome shotgun (WGS) entry which is preliminary data.</text>
</comment>
<protein>
    <submittedName>
        <fullName evidence="1">Uncharacterized protein</fullName>
    </submittedName>
</protein>
<organism evidence="1 2">
    <name type="scientific">Acanthoscelides obtectus</name>
    <name type="common">Bean weevil</name>
    <name type="synonym">Bruchus obtectus</name>
    <dbReference type="NCBI Taxonomy" id="200917"/>
    <lineage>
        <taxon>Eukaryota</taxon>
        <taxon>Metazoa</taxon>
        <taxon>Ecdysozoa</taxon>
        <taxon>Arthropoda</taxon>
        <taxon>Hexapoda</taxon>
        <taxon>Insecta</taxon>
        <taxon>Pterygota</taxon>
        <taxon>Neoptera</taxon>
        <taxon>Endopterygota</taxon>
        <taxon>Coleoptera</taxon>
        <taxon>Polyphaga</taxon>
        <taxon>Cucujiformia</taxon>
        <taxon>Chrysomeloidea</taxon>
        <taxon>Chrysomelidae</taxon>
        <taxon>Bruchinae</taxon>
        <taxon>Bruchini</taxon>
        <taxon>Acanthoscelides</taxon>
    </lineage>
</organism>
<evidence type="ECO:0000313" key="1">
    <source>
        <dbReference type="EMBL" id="CAH1984721.1"/>
    </source>
</evidence>
<gene>
    <name evidence="1" type="ORF">ACAOBT_LOCUS16272</name>
</gene>
<accession>A0A9P0PKS8</accession>
<dbReference type="Proteomes" id="UP001152888">
    <property type="component" value="Unassembled WGS sequence"/>
</dbReference>
<proteinExistence type="predicted"/>
<dbReference type="AlphaFoldDB" id="A0A9P0PKS8"/>